<sequence>MKYQPDYYQFYSFLYIALEVYARFVDQKQYQQQELF</sequence>
<name>A0A383CL84_9ZZZZ</name>
<accession>A0A383CL84</accession>
<dbReference type="EMBL" id="UINC01209686">
    <property type="protein sequence ID" value="SVE32809.1"/>
    <property type="molecule type" value="Genomic_DNA"/>
</dbReference>
<protein>
    <submittedName>
        <fullName evidence="1">Uncharacterized protein</fullName>
    </submittedName>
</protein>
<gene>
    <name evidence="1" type="ORF">METZ01_LOCUS485663</name>
</gene>
<organism evidence="1">
    <name type="scientific">marine metagenome</name>
    <dbReference type="NCBI Taxonomy" id="408172"/>
    <lineage>
        <taxon>unclassified sequences</taxon>
        <taxon>metagenomes</taxon>
        <taxon>ecological metagenomes</taxon>
    </lineage>
</organism>
<reference evidence="1" key="1">
    <citation type="submission" date="2018-05" db="EMBL/GenBank/DDBJ databases">
        <authorList>
            <person name="Lanie J.A."/>
            <person name="Ng W.-L."/>
            <person name="Kazmierczak K.M."/>
            <person name="Andrzejewski T.M."/>
            <person name="Davidsen T.M."/>
            <person name="Wayne K.J."/>
            <person name="Tettelin H."/>
            <person name="Glass J.I."/>
            <person name="Rusch D."/>
            <person name="Podicherti R."/>
            <person name="Tsui H.-C.T."/>
            <person name="Winkler M.E."/>
        </authorList>
    </citation>
    <scope>NUCLEOTIDE SEQUENCE</scope>
</reference>
<dbReference type="AlphaFoldDB" id="A0A383CL84"/>
<evidence type="ECO:0000313" key="1">
    <source>
        <dbReference type="EMBL" id="SVE32809.1"/>
    </source>
</evidence>
<proteinExistence type="predicted"/>